<proteinExistence type="predicted"/>
<keyword evidence="2" id="KW-1185">Reference proteome</keyword>
<gene>
    <name evidence="1" type="ORF">ACOLOM_LOCUS7836</name>
</gene>
<organism evidence="1 2">
    <name type="scientific">Acaulospora colombiana</name>
    <dbReference type="NCBI Taxonomy" id="27376"/>
    <lineage>
        <taxon>Eukaryota</taxon>
        <taxon>Fungi</taxon>
        <taxon>Fungi incertae sedis</taxon>
        <taxon>Mucoromycota</taxon>
        <taxon>Glomeromycotina</taxon>
        <taxon>Glomeromycetes</taxon>
        <taxon>Diversisporales</taxon>
        <taxon>Acaulosporaceae</taxon>
        <taxon>Acaulospora</taxon>
    </lineage>
</organism>
<feature type="non-terminal residue" evidence="1">
    <location>
        <position position="1"/>
    </location>
</feature>
<sequence length="283" mass="30545">SGSISFNSTDGNTDTIKHPRIGYVDQLDVLPSMLTVEEALMFAADLRLPDYVTIEHKRAKVVQSAEASLVESKGDSDPLIIATDLFGLGLDSVSANKVVSVLRDLAHNPENPTAILASIHQPNSKLYQMFDKVLLLSKGRELYFGPGGLAANDYFARQGHPAQPGYNVADHLLDIASDPPQEVLTHARRQSASKNSATTATGTEERLNGHTTGEYPDAEASKGNSTVVLEKSGSQPPKDAGKAFKLGSARLTSNYASTFLTQLQVLCGREWKILRRSVLNSRA</sequence>
<comment type="caution">
    <text evidence="1">The sequence shown here is derived from an EMBL/GenBank/DDBJ whole genome shotgun (WGS) entry which is preliminary data.</text>
</comment>
<protein>
    <submittedName>
        <fullName evidence="1">14957_t:CDS:1</fullName>
    </submittedName>
</protein>
<name>A0ACA9N7L1_9GLOM</name>
<evidence type="ECO:0000313" key="2">
    <source>
        <dbReference type="Proteomes" id="UP000789525"/>
    </source>
</evidence>
<dbReference type="EMBL" id="CAJVPT010018859">
    <property type="protein sequence ID" value="CAG8637456.1"/>
    <property type="molecule type" value="Genomic_DNA"/>
</dbReference>
<dbReference type="Proteomes" id="UP000789525">
    <property type="component" value="Unassembled WGS sequence"/>
</dbReference>
<evidence type="ECO:0000313" key="1">
    <source>
        <dbReference type="EMBL" id="CAG8637456.1"/>
    </source>
</evidence>
<reference evidence="1" key="1">
    <citation type="submission" date="2021-06" db="EMBL/GenBank/DDBJ databases">
        <authorList>
            <person name="Kallberg Y."/>
            <person name="Tangrot J."/>
            <person name="Rosling A."/>
        </authorList>
    </citation>
    <scope>NUCLEOTIDE SEQUENCE</scope>
    <source>
        <strain evidence="1">CL356</strain>
    </source>
</reference>
<accession>A0ACA9N7L1</accession>